<dbReference type="Proteomes" id="UP000818029">
    <property type="component" value="Chromosome D13"/>
</dbReference>
<dbReference type="GeneID" id="107919298"/>
<feature type="domain" description="Retrovirus-related Pol polyprotein from transposon TNT 1-94-like beta-barrel" evidence="2">
    <location>
        <begin position="62"/>
        <end position="142"/>
    </location>
</feature>
<dbReference type="AlphaFoldDB" id="A0A1U8KPA7"/>
<organism evidence="3 4">
    <name type="scientific">Gossypium hirsutum</name>
    <name type="common">Upland cotton</name>
    <name type="synonym">Gossypium mexicanum</name>
    <dbReference type="NCBI Taxonomy" id="3635"/>
    <lineage>
        <taxon>Eukaryota</taxon>
        <taxon>Viridiplantae</taxon>
        <taxon>Streptophyta</taxon>
        <taxon>Embryophyta</taxon>
        <taxon>Tracheophyta</taxon>
        <taxon>Spermatophyta</taxon>
        <taxon>Magnoliopsida</taxon>
        <taxon>eudicotyledons</taxon>
        <taxon>Gunneridae</taxon>
        <taxon>Pentapetalae</taxon>
        <taxon>rosids</taxon>
        <taxon>malvids</taxon>
        <taxon>Malvales</taxon>
        <taxon>Malvaceae</taxon>
        <taxon>Malvoideae</taxon>
        <taxon>Gossypium</taxon>
    </lineage>
</organism>
<protein>
    <recommendedName>
        <fullName evidence="2">Retrovirus-related Pol polyprotein from transposon TNT 1-94-like beta-barrel domain-containing protein</fullName>
    </recommendedName>
</protein>
<gene>
    <name evidence="4" type="primary">LOC107919298</name>
</gene>
<proteinExistence type="predicted"/>
<dbReference type="Pfam" id="PF22936">
    <property type="entry name" value="Pol_BBD"/>
    <property type="match status" value="1"/>
</dbReference>
<dbReference type="OrthoDB" id="2013098at2759"/>
<dbReference type="PaxDb" id="3635-A0A1U8KPA7"/>
<evidence type="ECO:0000313" key="3">
    <source>
        <dbReference type="Proteomes" id="UP000818029"/>
    </source>
</evidence>
<evidence type="ECO:0000313" key="4">
    <source>
        <dbReference type="RefSeq" id="XP_016704270.1"/>
    </source>
</evidence>
<dbReference type="InterPro" id="IPR054722">
    <property type="entry name" value="PolX-like_BBD"/>
</dbReference>
<dbReference type="STRING" id="3635.A0A1U8KPA7"/>
<accession>A0A1U8KPA7</accession>
<reference evidence="4" key="2">
    <citation type="submission" date="2025-08" db="UniProtKB">
        <authorList>
            <consortium name="RefSeq"/>
        </authorList>
    </citation>
    <scope>IDENTIFICATION</scope>
</reference>
<feature type="region of interest" description="Disordered" evidence="1">
    <location>
        <begin position="1"/>
        <end position="22"/>
    </location>
</feature>
<feature type="compositionally biased region" description="Acidic residues" evidence="1">
    <location>
        <begin position="8"/>
        <end position="20"/>
    </location>
</feature>
<keyword evidence="3" id="KW-1185">Reference proteome</keyword>
<evidence type="ECO:0000259" key="2">
    <source>
        <dbReference type="Pfam" id="PF22936"/>
    </source>
</evidence>
<dbReference type="KEGG" id="ghi:107919298"/>
<evidence type="ECO:0000256" key="1">
    <source>
        <dbReference type="SAM" id="MobiDB-lite"/>
    </source>
</evidence>
<name>A0A1U8KPA7_GOSHI</name>
<dbReference type="RefSeq" id="XP_016704270.1">
    <property type="nucleotide sequence ID" value="XM_016848781.1"/>
</dbReference>
<sequence>MGTHQLEIVEEREEEEEEKEEVIIKDRMKSEKVNLIKDQQDVEEPTLLLALKNEESNDANIWYLDNGESNHMCRCKEAFVKLDKKVKGNVSFGDFSKVQIQGKYIILISLKDGGHSLITNVYYVPKLKSNILSLEQLLERGYEIHMKDCFLWLRD</sequence>
<reference evidence="3" key="1">
    <citation type="journal article" date="2020" name="Nat. Genet.">
        <title>Genomic diversifications of five Gossypium allopolyploid species and their impact on cotton improvement.</title>
        <authorList>
            <person name="Chen Z.J."/>
            <person name="Sreedasyam A."/>
            <person name="Ando A."/>
            <person name="Song Q."/>
            <person name="De Santiago L.M."/>
            <person name="Hulse-Kemp A.M."/>
            <person name="Ding M."/>
            <person name="Ye W."/>
            <person name="Kirkbride R.C."/>
            <person name="Jenkins J."/>
            <person name="Plott C."/>
            <person name="Lovell J."/>
            <person name="Lin Y.M."/>
            <person name="Vaughn R."/>
            <person name="Liu B."/>
            <person name="Simpson S."/>
            <person name="Scheffler B.E."/>
            <person name="Wen L."/>
            <person name="Saski C.A."/>
            <person name="Grover C.E."/>
            <person name="Hu G."/>
            <person name="Conover J.L."/>
            <person name="Carlson J.W."/>
            <person name="Shu S."/>
            <person name="Boston L.B."/>
            <person name="Williams M."/>
            <person name="Peterson D.G."/>
            <person name="McGee K."/>
            <person name="Jones D.C."/>
            <person name="Wendel J.F."/>
            <person name="Stelly D.M."/>
            <person name="Grimwood J."/>
            <person name="Schmutz J."/>
        </authorList>
    </citation>
    <scope>NUCLEOTIDE SEQUENCE [LARGE SCALE GENOMIC DNA]</scope>
    <source>
        <strain evidence="3">cv. TM-1</strain>
    </source>
</reference>